<dbReference type="PROSITE" id="PS51194">
    <property type="entry name" value="HELICASE_CTER"/>
    <property type="match status" value="1"/>
</dbReference>
<dbReference type="InterPro" id="IPR001650">
    <property type="entry name" value="Helicase_C-like"/>
</dbReference>
<evidence type="ECO:0000256" key="2">
    <source>
        <dbReference type="PROSITE-ProRule" id="PRU00325"/>
    </source>
</evidence>
<dbReference type="PROSITE" id="PS50966">
    <property type="entry name" value="ZF_SWIM"/>
    <property type="match status" value="1"/>
</dbReference>
<dbReference type="GO" id="GO:0016787">
    <property type="term" value="F:hydrolase activity"/>
    <property type="evidence" value="ECO:0007669"/>
    <property type="project" value="UniProtKB-KW"/>
</dbReference>
<dbReference type="Gene3D" id="3.40.50.10810">
    <property type="entry name" value="Tandem AAA-ATPase domain"/>
    <property type="match status" value="1"/>
</dbReference>
<dbReference type="Pfam" id="PF08455">
    <property type="entry name" value="SNF2_assoc"/>
    <property type="match status" value="1"/>
</dbReference>
<dbReference type="SMART" id="SM00487">
    <property type="entry name" value="DEXDc"/>
    <property type="match status" value="1"/>
</dbReference>
<feature type="domain" description="Helicase C-terminal" evidence="5">
    <location>
        <begin position="878"/>
        <end position="1034"/>
    </location>
</feature>
<feature type="domain" description="Helicase ATP-binding" evidence="4">
    <location>
        <begin position="611"/>
        <end position="768"/>
    </location>
</feature>
<organism evidence="6 7">
    <name type="scientific">Clostridium thermobutyricum DSM 4928</name>
    <dbReference type="NCBI Taxonomy" id="1121339"/>
    <lineage>
        <taxon>Bacteria</taxon>
        <taxon>Bacillati</taxon>
        <taxon>Bacillota</taxon>
        <taxon>Clostridia</taxon>
        <taxon>Eubacteriales</taxon>
        <taxon>Clostridiaceae</taxon>
        <taxon>Clostridium</taxon>
    </lineage>
</organism>
<keyword evidence="1" id="KW-0378">Hydrolase</keyword>
<dbReference type="RefSeq" id="WP_080023310.1">
    <property type="nucleotide sequence ID" value="NZ_LTAY01000052.1"/>
</dbReference>
<accession>A0A1V4STL2</accession>
<name>A0A1V4STL2_9CLOT</name>
<dbReference type="InterPro" id="IPR038718">
    <property type="entry name" value="SNF2-like_sf"/>
</dbReference>
<dbReference type="EMBL" id="LTAY01000052">
    <property type="protein sequence ID" value="OPX47230.1"/>
    <property type="molecule type" value="Genomic_DNA"/>
</dbReference>
<dbReference type="Gene3D" id="3.40.50.300">
    <property type="entry name" value="P-loop containing nucleotide triphosphate hydrolases"/>
    <property type="match status" value="1"/>
</dbReference>
<dbReference type="CDD" id="cd18012">
    <property type="entry name" value="DEXQc_arch_SWI2_SNF2"/>
    <property type="match status" value="1"/>
</dbReference>
<dbReference type="Proteomes" id="UP000191448">
    <property type="component" value="Unassembled WGS sequence"/>
</dbReference>
<evidence type="ECO:0000256" key="1">
    <source>
        <dbReference type="ARBA" id="ARBA00022801"/>
    </source>
</evidence>
<dbReference type="InterPro" id="IPR007527">
    <property type="entry name" value="Znf_SWIM"/>
</dbReference>
<evidence type="ECO:0000313" key="7">
    <source>
        <dbReference type="Proteomes" id="UP000191448"/>
    </source>
</evidence>
<evidence type="ECO:0000259" key="4">
    <source>
        <dbReference type="PROSITE" id="PS51192"/>
    </source>
</evidence>
<dbReference type="SMART" id="SM00490">
    <property type="entry name" value="HELICc"/>
    <property type="match status" value="1"/>
</dbReference>
<proteinExistence type="predicted"/>
<dbReference type="InterPro" id="IPR013663">
    <property type="entry name" value="Helicase_SWF/SNF/SWI_bac"/>
</dbReference>
<dbReference type="CDD" id="cd18793">
    <property type="entry name" value="SF2_C_SNF"/>
    <property type="match status" value="1"/>
</dbReference>
<dbReference type="GO" id="GO:0008270">
    <property type="term" value="F:zinc ion binding"/>
    <property type="evidence" value="ECO:0007669"/>
    <property type="project" value="UniProtKB-KW"/>
</dbReference>
<dbReference type="PANTHER" id="PTHR10799">
    <property type="entry name" value="SNF2/RAD54 HELICASE FAMILY"/>
    <property type="match status" value="1"/>
</dbReference>
<keyword evidence="2" id="KW-0863">Zinc-finger</keyword>
<dbReference type="InterPro" id="IPR027417">
    <property type="entry name" value="P-loop_NTPase"/>
</dbReference>
<dbReference type="Pfam" id="PF00271">
    <property type="entry name" value="Helicase_C"/>
    <property type="match status" value="1"/>
</dbReference>
<evidence type="ECO:0000313" key="6">
    <source>
        <dbReference type="EMBL" id="OPX47230.1"/>
    </source>
</evidence>
<dbReference type="GO" id="GO:0005524">
    <property type="term" value="F:ATP binding"/>
    <property type="evidence" value="ECO:0007669"/>
    <property type="project" value="InterPro"/>
</dbReference>
<dbReference type="InterPro" id="IPR014001">
    <property type="entry name" value="Helicase_ATP-bd"/>
</dbReference>
<dbReference type="PROSITE" id="PS51192">
    <property type="entry name" value="HELICASE_ATP_BIND_1"/>
    <property type="match status" value="1"/>
</dbReference>
<dbReference type="AlphaFoldDB" id="A0A1V4STL2"/>
<gene>
    <name evidence="6" type="primary">rapA_2</name>
    <name evidence="6" type="ORF">CLTHE_20900</name>
</gene>
<evidence type="ECO:0000259" key="5">
    <source>
        <dbReference type="PROSITE" id="PS51194"/>
    </source>
</evidence>
<feature type="domain" description="SWIM-type" evidence="3">
    <location>
        <begin position="58"/>
        <end position="104"/>
    </location>
</feature>
<protein>
    <submittedName>
        <fullName evidence="6">RNA polymerase-associated protein RapA</fullName>
    </submittedName>
</protein>
<dbReference type="InterPro" id="IPR049730">
    <property type="entry name" value="SNF2/RAD54-like_C"/>
</dbReference>
<dbReference type="SUPFAM" id="SSF52540">
    <property type="entry name" value="P-loop containing nucleoside triphosphate hydrolases"/>
    <property type="match status" value="2"/>
</dbReference>
<evidence type="ECO:0000259" key="3">
    <source>
        <dbReference type="PROSITE" id="PS50966"/>
    </source>
</evidence>
<keyword evidence="2" id="KW-0862">Zinc</keyword>
<sequence length="1046" mass="122331">MNLESIKDNTLKISSSFARTQGEKLSKESFVTELKGKSINNVYHIYGRVLNNNKSKTYSTHIKIDMKTNKIIDTKCTCEIFEESIKHINNYVCQHIVATTYTFYNKARKNIKSKSVSKKENKTVNKNVIIKKYKEKKELENKRYLNLDLRIKCIKNDNIPSFQCEFRIGPEKTNLITDIKDFIERIDNKQTIRFNDVFTYNPIKDEFLDNDKYIIDFINKNKQKIRGKYLVLHQNEIKEFLKLIDRNKKIILNYNFINYEVRVKRANVPVALTIRLRGDEFVLKHHNKFPELLSNNGEVMLFDRNIYIPKEKQINSYIPIYKKFLKNSEIKYNKSLETLNSLLSELKNITNEITLDENTKEFKRKLIAPNFYFYKEDGNIYCNVKLNYFGYIIDLIKDKSNKSFLRDIKKENLIDMELERYKFIKKEKDFLFIGNEEDMYEFLNMGLLRLKEIGVVLFSKDLEKIKLINSKDILSNLDEFDNFYKLKYKFGDFTVKELGEAINSMKSGEKFYKSKNTYLDLEDPGVAKFLNLLDDLGLDKIKDNEIEIDKNKMIYLQEKLKDRNLSFIKGSKVLQDIVQKLLNKEYKRKLVPKKLNATLRPYQIEGFKWLNEITALGFGGILADDMGLGKTIQIISFILSQKKTKTLIITPTSVIYNWKDEFEKFAPTLKVGLAHGNKVSREKVIDDYKKYDVILTTYGTIKNDEEKYSSLTFDYLIIDEAQNIKNHLAQATISVKKIKSRCNIALTGTPIENNLMELWSIFDFVMPGYLFTKERFKERFVGNSDLTELKTLITPFILRRVKSDVLDELPSKVEKKYLVELNSKQKQIYKSYIKEVKMKIETSRDKVNLFAYLTKLRELCLDPSLVVPDYIDKSAKLNIVKDIVEEESKAGNKILLFSQFTSVLKKIEEDFKKSGVNYLYLDGSTSAKNRVEMVKNFNENDDIKVFLISLKAGGVGLNLTSASVVIHFDPWWNPAIEDQATDRAHRFGQKNTVKVIKLVAKDTIEEKIVLMQEDKKELIQSLMDGKEMDGKGLKRLSEEDIIKLFD</sequence>
<dbReference type="InterPro" id="IPR000330">
    <property type="entry name" value="SNF2_N"/>
</dbReference>
<dbReference type="OrthoDB" id="9760715at2"/>
<comment type="caution">
    <text evidence="6">The sequence shown here is derived from an EMBL/GenBank/DDBJ whole genome shotgun (WGS) entry which is preliminary data.</text>
</comment>
<reference evidence="6 7" key="1">
    <citation type="submission" date="2016-02" db="EMBL/GenBank/DDBJ databases">
        <title>Genome sequence of Clostridium thermobutyricum DSM 4928.</title>
        <authorList>
            <person name="Poehlein A."/>
            <person name="Daniel R."/>
        </authorList>
    </citation>
    <scope>NUCLEOTIDE SEQUENCE [LARGE SCALE GENOMIC DNA]</scope>
    <source>
        <strain evidence="6 7">DSM 4928</strain>
    </source>
</reference>
<dbReference type="Pfam" id="PF00176">
    <property type="entry name" value="SNF2-rel_dom"/>
    <property type="match status" value="1"/>
</dbReference>
<keyword evidence="2" id="KW-0479">Metal-binding</keyword>